<dbReference type="AlphaFoldDB" id="A0AAU9IXN4"/>
<evidence type="ECO:0000256" key="3">
    <source>
        <dbReference type="ARBA" id="ARBA00022741"/>
    </source>
</evidence>
<dbReference type="CDD" id="cd07830">
    <property type="entry name" value="STKc_MAK_like"/>
    <property type="match status" value="1"/>
</dbReference>
<dbReference type="Pfam" id="PF00069">
    <property type="entry name" value="Pkinase"/>
    <property type="match status" value="1"/>
</dbReference>
<dbReference type="EMBL" id="CAJZBQ010000010">
    <property type="protein sequence ID" value="CAG9313088.1"/>
    <property type="molecule type" value="Genomic_DNA"/>
</dbReference>
<dbReference type="GO" id="GO:0005524">
    <property type="term" value="F:ATP binding"/>
    <property type="evidence" value="ECO:0007669"/>
    <property type="project" value="UniProtKB-UniRule"/>
</dbReference>
<evidence type="ECO:0000256" key="1">
    <source>
        <dbReference type="ARBA" id="ARBA00022527"/>
    </source>
</evidence>
<dbReference type="InterPro" id="IPR000719">
    <property type="entry name" value="Prot_kinase_dom"/>
</dbReference>
<keyword evidence="4" id="KW-0418">Kinase</keyword>
<keyword evidence="3 6" id="KW-0547">Nucleotide-binding</keyword>
<gene>
    <name evidence="9" type="ORF">BSTOLATCC_MIC8367</name>
</gene>
<evidence type="ECO:0000256" key="7">
    <source>
        <dbReference type="RuleBase" id="RU000304"/>
    </source>
</evidence>
<dbReference type="PROSITE" id="PS00108">
    <property type="entry name" value="PROTEIN_KINASE_ST"/>
    <property type="match status" value="1"/>
</dbReference>
<organism evidence="9 10">
    <name type="scientific">Blepharisma stoltei</name>
    <dbReference type="NCBI Taxonomy" id="1481888"/>
    <lineage>
        <taxon>Eukaryota</taxon>
        <taxon>Sar</taxon>
        <taxon>Alveolata</taxon>
        <taxon>Ciliophora</taxon>
        <taxon>Postciliodesmatophora</taxon>
        <taxon>Heterotrichea</taxon>
        <taxon>Heterotrichida</taxon>
        <taxon>Blepharismidae</taxon>
        <taxon>Blepharisma</taxon>
    </lineage>
</organism>
<keyword evidence="5 6" id="KW-0067">ATP-binding</keyword>
<feature type="domain" description="Protein kinase" evidence="8">
    <location>
        <begin position="4"/>
        <end position="281"/>
    </location>
</feature>
<dbReference type="PROSITE" id="PS50011">
    <property type="entry name" value="PROTEIN_KINASE_DOM"/>
    <property type="match status" value="1"/>
</dbReference>
<proteinExistence type="inferred from homology"/>
<sequence>MERYKVIKNLGDGTYGSVSKAVIKDTGEIVAIKKMKKKFYSWEECLELREIKVLRKITHPNIVRLKEVIRANDELHLVFEYCEKNIIQMMNELSSPMTELQIKDLILQVLNGLSELHRKGFFHRDMKPDNILVNEGTYKIADFGLAREIRSQPPYTDYVATRWYRAPEILLHSRRYNYQVDLFAVGCIMAELYLMRPLFPGANEADQLNRICSVLGTPTDWGEGQRLAVLMNYSFPQYVKIPLQNIIPNASPDAINFIESLLLWDSSLRSNAEQCLQHPFFGIIKSPPSPTMRMDSLSPVRPAKLANNESPVNERSFIRLESMSQNNDSRISPLSFGRGKTNGENLRQVGANLISRPIGNIGNIGMGRHRF</sequence>
<evidence type="ECO:0000313" key="9">
    <source>
        <dbReference type="EMBL" id="CAG9313088.1"/>
    </source>
</evidence>
<name>A0AAU9IXN4_9CILI</name>
<dbReference type="GO" id="GO:0004674">
    <property type="term" value="F:protein serine/threonine kinase activity"/>
    <property type="evidence" value="ECO:0007669"/>
    <property type="project" value="UniProtKB-KW"/>
</dbReference>
<dbReference type="Proteomes" id="UP001162131">
    <property type="component" value="Unassembled WGS sequence"/>
</dbReference>
<reference evidence="9" key="1">
    <citation type="submission" date="2021-09" db="EMBL/GenBank/DDBJ databases">
        <authorList>
            <consortium name="AG Swart"/>
            <person name="Singh M."/>
            <person name="Singh A."/>
            <person name="Seah K."/>
            <person name="Emmerich C."/>
        </authorList>
    </citation>
    <scope>NUCLEOTIDE SEQUENCE</scope>
    <source>
        <strain evidence="9">ATCC30299</strain>
    </source>
</reference>
<evidence type="ECO:0000313" key="10">
    <source>
        <dbReference type="Proteomes" id="UP001162131"/>
    </source>
</evidence>
<dbReference type="Gene3D" id="1.10.510.10">
    <property type="entry name" value="Transferase(Phosphotransferase) domain 1"/>
    <property type="match status" value="1"/>
</dbReference>
<evidence type="ECO:0000256" key="4">
    <source>
        <dbReference type="ARBA" id="ARBA00022777"/>
    </source>
</evidence>
<evidence type="ECO:0000256" key="5">
    <source>
        <dbReference type="ARBA" id="ARBA00022840"/>
    </source>
</evidence>
<dbReference type="InterPro" id="IPR050117">
    <property type="entry name" value="MAPK"/>
</dbReference>
<keyword evidence="1 7" id="KW-0723">Serine/threonine-protein kinase</keyword>
<feature type="binding site" evidence="6">
    <location>
        <position position="34"/>
    </location>
    <ligand>
        <name>ATP</name>
        <dbReference type="ChEBI" id="CHEBI:30616"/>
    </ligand>
</feature>
<evidence type="ECO:0000259" key="8">
    <source>
        <dbReference type="PROSITE" id="PS50011"/>
    </source>
</evidence>
<dbReference type="PANTHER" id="PTHR24055">
    <property type="entry name" value="MITOGEN-ACTIVATED PROTEIN KINASE"/>
    <property type="match status" value="1"/>
</dbReference>
<dbReference type="FunFam" id="3.30.200.20:FF:000335">
    <property type="entry name" value="Serine/threonine-protein kinase MHK"/>
    <property type="match status" value="1"/>
</dbReference>
<dbReference type="InterPro" id="IPR008271">
    <property type="entry name" value="Ser/Thr_kinase_AS"/>
</dbReference>
<dbReference type="InterPro" id="IPR017441">
    <property type="entry name" value="Protein_kinase_ATP_BS"/>
</dbReference>
<dbReference type="PROSITE" id="PS00107">
    <property type="entry name" value="PROTEIN_KINASE_ATP"/>
    <property type="match status" value="1"/>
</dbReference>
<keyword evidence="2" id="KW-0808">Transferase</keyword>
<dbReference type="SUPFAM" id="SSF56112">
    <property type="entry name" value="Protein kinase-like (PK-like)"/>
    <property type="match status" value="1"/>
</dbReference>
<dbReference type="FunFam" id="1.10.510.10:FF:000624">
    <property type="entry name" value="Mitogen-activated protein kinase"/>
    <property type="match status" value="1"/>
</dbReference>
<keyword evidence="10" id="KW-1185">Reference proteome</keyword>
<comment type="similarity">
    <text evidence="7">Belongs to the protein kinase superfamily.</text>
</comment>
<comment type="caution">
    <text evidence="9">The sequence shown here is derived from an EMBL/GenBank/DDBJ whole genome shotgun (WGS) entry which is preliminary data.</text>
</comment>
<dbReference type="InterPro" id="IPR011009">
    <property type="entry name" value="Kinase-like_dom_sf"/>
</dbReference>
<protein>
    <recommendedName>
        <fullName evidence="8">Protein kinase domain-containing protein</fullName>
    </recommendedName>
</protein>
<dbReference type="Gene3D" id="3.30.200.20">
    <property type="entry name" value="Phosphorylase Kinase, domain 1"/>
    <property type="match status" value="1"/>
</dbReference>
<evidence type="ECO:0000256" key="2">
    <source>
        <dbReference type="ARBA" id="ARBA00022679"/>
    </source>
</evidence>
<dbReference type="SMART" id="SM00220">
    <property type="entry name" value="S_TKc"/>
    <property type="match status" value="1"/>
</dbReference>
<evidence type="ECO:0000256" key="6">
    <source>
        <dbReference type="PROSITE-ProRule" id="PRU10141"/>
    </source>
</evidence>
<accession>A0AAU9IXN4</accession>